<feature type="domain" description="Major facilitator superfamily (MFS) profile" evidence="9">
    <location>
        <begin position="1"/>
        <end position="415"/>
    </location>
</feature>
<dbReference type="SUPFAM" id="SSF103473">
    <property type="entry name" value="MFS general substrate transporter"/>
    <property type="match status" value="1"/>
</dbReference>
<sequence length="442" mass="45845">MDTGVGERPSPAPPGHPDPGPGWQRRFWAIFGGQALSLTGSAMTQFVLLWWITDMTGSVGALATAGMAALLPQALLGPLGGTFADRYSRRVLMIAADTVSALCMLVLIALFASGRVELWHVYTMMFVRSSMQAFQGPAAAASTAMLVPASFLPRAAGLNQTLQGIMTVAAAPLGALAIGALPLWAALGLDVATALLGILPLLVFRVPQLRLPPGERAGVWAEFRQGVSLVWRHPGLRQLYAVMAAVVLVIMPTFTLTPLLVKEHFGGGAGQVALMEGLSGVGMIAGGLAVAVLAPRRRVATVLVAFALSCLAVALTALAPGHAFWLAVVWWVVSGVTFSYGNAPMTAVLQTVIPNQLQGRALSLLSTVMGLAGPVGLALAGPLGEWLGVRGLFVAAGVLSALASLAGFLSPALLRLEGTAVGAEERPEFSSPTRRTGNREGI</sequence>
<protein>
    <submittedName>
        <fullName evidence="10">MFS transporter</fullName>
    </submittedName>
</protein>
<feature type="transmembrane region" description="Helical" evidence="8">
    <location>
        <begin position="27"/>
        <end position="52"/>
    </location>
</feature>
<evidence type="ECO:0000313" key="11">
    <source>
        <dbReference type="Proteomes" id="UP001064971"/>
    </source>
</evidence>
<feature type="transmembrane region" description="Helical" evidence="8">
    <location>
        <begin position="164"/>
        <end position="185"/>
    </location>
</feature>
<keyword evidence="11" id="KW-1185">Reference proteome</keyword>
<reference evidence="10" key="1">
    <citation type="submission" date="2022-07" db="EMBL/GenBank/DDBJ databases">
        <title>Complete Genome Sequence of the Radioresistant Bacterium Deinococcus aetherius ST0316, Isolated from the Air Dust collected in Lower Stratosphere above Japan.</title>
        <authorList>
            <person name="Satoh K."/>
            <person name="Hagiwara K."/>
            <person name="Katsumata K."/>
            <person name="Kubo A."/>
            <person name="Yokobori S."/>
            <person name="Yamagishi A."/>
            <person name="Oono Y."/>
            <person name="Narumi I."/>
        </authorList>
    </citation>
    <scope>NUCLEOTIDE SEQUENCE</scope>
    <source>
        <strain evidence="10">ST0316</strain>
    </source>
</reference>
<dbReference type="InterPro" id="IPR036259">
    <property type="entry name" value="MFS_trans_sf"/>
</dbReference>
<feature type="transmembrane region" description="Helical" evidence="8">
    <location>
        <begin position="300"/>
        <end position="318"/>
    </location>
</feature>
<evidence type="ECO:0000256" key="2">
    <source>
        <dbReference type="ARBA" id="ARBA00022448"/>
    </source>
</evidence>
<organism evidence="10 11">
    <name type="scientific">Deinococcus aetherius</name>
    <dbReference type="NCBI Taxonomy" id="200252"/>
    <lineage>
        <taxon>Bacteria</taxon>
        <taxon>Thermotogati</taxon>
        <taxon>Deinococcota</taxon>
        <taxon>Deinococci</taxon>
        <taxon>Deinococcales</taxon>
        <taxon>Deinococcaceae</taxon>
        <taxon>Deinococcus</taxon>
    </lineage>
</organism>
<proteinExistence type="predicted"/>
<keyword evidence="6 8" id="KW-0472">Membrane</keyword>
<feature type="transmembrane region" description="Helical" evidence="8">
    <location>
        <begin position="91"/>
        <end position="113"/>
    </location>
</feature>
<evidence type="ECO:0000256" key="7">
    <source>
        <dbReference type="SAM" id="MobiDB-lite"/>
    </source>
</evidence>
<dbReference type="InterPro" id="IPR010290">
    <property type="entry name" value="TM_effector"/>
</dbReference>
<keyword evidence="3" id="KW-1003">Cell membrane</keyword>
<feature type="transmembrane region" description="Helical" evidence="8">
    <location>
        <begin position="58"/>
        <end position="79"/>
    </location>
</feature>
<dbReference type="Gene3D" id="1.20.1250.20">
    <property type="entry name" value="MFS general substrate transporter like domains"/>
    <property type="match status" value="1"/>
</dbReference>
<evidence type="ECO:0000256" key="6">
    <source>
        <dbReference type="ARBA" id="ARBA00023136"/>
    </source>
</evidence>
<evidence type="ECO:0000256" key="5">
    <source>
        <dbReference type="ARBA" id="ARBA00022989"/>
    </source>
</evidence>
<dbReference type="CDD" id="cd06173">
    <property type="entry name" value="MFS_MefA_like"/>
    <property type="match status" value="1"/>
</dbReference>
<keyword evidence="2" id="KW-0813">Transport</keyword>
<feature type="transmembrane region" description="Helical" evidence="8">
    <location>
        <begin position="133"/>
        <end position="152"/>
    </location>
</feature>
<dbReference type="Proteomes" id="UP001064971">
    <property type="component" value="Chromosome"/>
</dbReference>
<dbReference type="PANTHER" id="PTHR23513">
    <property type="entry name" value="INTEGRAL MEMBRANE EFFLUX PROTEIN-RELATED"/>
    <property type="match status" value="1"/>
</dbReference>
<dbReference type="RefSeq" id="WP_264776895.1">
    <property type="nucleotide sequence ID" value="NZ_AP026560.1"/>
</dbReference>
<evidence type="ECO:0000256" key="8">
    <source>
        <dbReference type="SAM" id="Phobius"/>
    </source>
</evidence>
<dbReference type="EMBL" id="AP026560">
    <property type="protein sequence ID" value="BDP41111.1"/>
    <property type="molecule type" value="Genomic_DNA"/>
</dbReference>
<dbReference type="PANTHER" id="PTHR23513:SF18">
    <property type="entry name" value="INTEGRAL MEMBRANE PROTEIN"/>
    <property type="match status" value="1"/>
</dbReference>
<dbReference type="PROSITE" id="PS50850">
    <property type="entry name" value="MFS"/>
    <property type="match status" value="1"/>
</dbReference>
<evidence type="ECO:0000313" key="10">
    <source>
        <dbReference type="EMBL" id="BDP41111.1"/>
    </source>
</evidence>
<dbReference type="InterPro" id="IPR020846">
    <property type="entry name" value="MFS_dom"/>
</dbReference>
<evidence type="ECO:0000256" key="4">
    <source>
        <dbReference type="ARBA" id="ARBA00022692"/>
    </source>
</evidence>
<feature type="transmembrane region" description="Helical" evidence="8">
    <location>
        <begin position="273"/>
        <end position="293"/>
    </location>
</feature>
<comment type="subcellular location">
    <subcellularLocation>
        <location evidence="1">Cell membrane</location>
        <topology evidence="1">Multi-pass membrane protein</topology>
    </subcellularLocation>
</comment>
<name>A0ABM8ABH5_9DEIO</name>
<keyword evidence="4 8" id="KW-0812">Transmembrane</keyword>
<keyword evidence="5 8" id="KW-1133">Transmembrane helix</keyword>
<feature type="compositionally biased region" description="Pro residues" evidence="7">
    <location>
        <begin position="10"/>
        <end position="20"/>
    </location>
</feature>
<feature type="transmembrane region" description="Helical" evidence="8">
    <location>
        <begin position="324"/>
        <end position="349"/>
    </location>
</feature>
<evidence type="ECO:0000259" key="9">
    <source>
        <dbReference type="PROSITE" id="PS50850"/>
    </source>
</evidence>
<evidence type="ECO:0000256" key="3">
    <source>
        <dbReference type="ARBA" id="ARBA00022475"/>
    </source>
</evidence>
<gene>
    <name evidence="10" type="ORF">DAETH_10800</name>
</gene>
<feature type="transmembrane region" description="Helical" evidence="8">
    <location>
        <begin position="361"/>
        <end position="381"/>
    </location>
</feature>
<dbReference type="Pfam" id="PF05977">
    <property type="entry name" value="MFS_3"/>
    <property type="match status" value="1"/>
</dbReference>
<feature type="transmembrane region" description="Helical" evidence="8">
    <location>
        <begin position="387"/>
        <end position="409"/>
    </location>
</feature>
<feature type="region of interest" description="Disordered" evidence="7">
    <location>
        <begin position="1"/>
        <end position="20"/>
    </location>
</feature>
<accession>A0ABM8ABH5</accession>
<evidence type="ECO:0000256" key="1">
    <source>
        <dbReference type="ARBA" id="ARBA00004651"/>
    </source>
</evidence>
<feature type="transmembrane region" description="Helical" evidence="8">
    <location>
        <begin position="239"/>
        <end position="261"/>
    </location>
</feature>